<proteinExistence type="predicted"/>
<evidence type="ECO:0000313" key="1">
    <source>
        <dbReference type="EMBL" id="MPN45610.1"/>
    </source>
</evidence>
<reference evidence="1" key="1">
    <citation type="submission" date="2019-08" db="EMBL/GenBank/DDBJ databases">
        <authorList>
            <person name="Kucharzyk K."/>
            <person name="Murdoch R.W."/>
            <person name="Higgins S."/>
            <person name="Loffler F."/>
        </authorList>
    </citation>
    <scope>NUCLEOTIDE SEQUENCE</scope>
</reference>
<dbReference type="AlphaFoldDB" id="A0A645I3A6"/>
<organism evidence="1">
    <name type="scientific">bioreactor metagenome</name>
    <dbReference type="NCBI Taxonomy" id="1076179"/>
    <lineage>
        <taxon>unclassified sequences</taxon>
        <taxon>metagenomes</taxon>
        <taxon>ecological metagenomes</taxon>
    </lineage>
</organism>
<sequence>MLEAEVDRRQRAQAIGREVTHQVRDAQFFKRVLGVDQDETLLLQAGEHIDLTKQGRILDDQGIRHHDRLTQADLAISDTAESHHWRSCPLRTKTREGLCMTPFLECGDRQHFRRRHHPLASAAVNTHFEHTLSDPLIIEATPPTTHRLDELMELNDDG</sequence>
<accession>A0A645I3A6</accession>
<dbReference type="EMBL" id="VSSQ01105635">
    <property type="protein sequence ID" value="MPN45610.1"/>
    <property type="molecule type" value="Genomic_DNA"/>
</dbReference>
<comment type="caution">
    <text evidence="1">The sequence shown here is derived from an EMBL/GenBank/DDBJ whole genome shotgun (WGS) entry which is preliminary data.</text>
</comment>
<protein>
    <submittedName>
        <fullName evidence="1">Uncharacterized protein</fullName>
    </submittedName>
</protein>
<name>A0A645I3A6_9ZZZZ</name>
<gene>
    <name evidence="1" type="ORF">SDC9_193177</name>
</gene>